<feature type="region of interest" description="Disordered" evidence="1">
    <location>
        <begin position="939"/>
        <end position="1043"/>
    </location>
</feature>
<accession>A0A6A7BYQ2</accession>
<feature type="region of interest" description="Disordered" evidence="1">
    <location>
        <begin position="1"/>
        <end position="368"/>
    </location>
</feature>
<evidence type="ECO:0000313" key="3">
    <source>
        <dbReference type="Proteomes" id="UP000799421"/>
    </source>
</evidence>
<feature type="region of interest" description="Disordered" evidence="1">
    <location>
        <begin position="1385"/>
        <end position="1480"/>
    </location>
</feature>
<feature type="compositionally biased region" description="Basic and acidic residues" evidence="1">
    <location>
        <begin position="1108"/>
        <end position="1123"/>
    </location>
</feature>
<feature type="compositionally biased region" description="Polar residues" evidence="1">
    <location>
        <begin position="782"/>
        <end position="804"/>
    </location>
</feature>
<feature type="compositionally biased region" description="Polar residues" evidence="1">
    <location>
        <begin position="714"/>
        <end position="733"/>
    </location>
</feature>
<feature type="compositionally biased region" description="Low complexity" evidence="1">
    <location>
        <begin position="633"/>
        <end position="645"/>
    </location>
</feature>
<feature type="region of interest" description="Disordered" evidence="1">
    <location>
        <begin position="1060"/>
        <end position="1143"/>
    </location>
</feature>
<feature type="compositionally biased region" description="Polar residues" evidence="1">
    <location>
        <begin position="1267"/>
        <end position="1279"/>
    </location>
</feature>
<feature type="compositionally biased region" description="Polar residues" evidence="1">
    <location>
        <begin position="1067"/>
        <end position="1103"/>
    </location>
</feature>
<feature type="compositionally biased region" description="Polar residues" evidence="1">
    <location>
        <begin position="964"/>
        <end position="980"/>
    </location>
</feature>
<name>A0A6A7BYQ2_9PEZI</name>
<feature type="compositionally biased region" description="Polar residues" evidence="1">
    <location>
        <begin position="170"/>
        <end position="181"/>
    </location>
</feature>
<keyword evidence="3" id="KW-1185">Reference proteome</keyword>
<evidence type="ECO:0000256" key="1">
    <source>
        <dbReference type="SAM" id="MobiDB-lite"/>
    </source>
</evidence>
<gene>
    <name evidence="2" type="ORF">K470DRAFT_258158</name>
</gene>
<feature type="compositionally biased region" description="Polar residues" evidence="1">
    <location>
        <begin position="200"/>
        <end position="248"/>
    </location>
</feature>
<feature type="compositionally biased region" description="Low complexity" evidence="1">
    <location>
        <begin position="521"/>
        <end position="534"/>
    </location>
</feature>
<feature type="compositionally biased region" description="Low complexity" evidence="1">
    <location>
        <begin position="276"/>
        <end position="297"/>
    </location>
</feature>
<feature type="compositionally biased region" description="Polar residues" evidence="1">
    <location>
        <begin position="37"/>
        <end position="53"/>
    </location>
</feature>
<feature type="compositionally biased region" description="Polar residues" evidence="1">
    <location>
        <begin position="1309"/>
        <end position="1337"/>
    </location>
</feature>
<feature type="compositionally biased region" description="Low complexity" evidence="1">
    <location>
        <begin position="995"/>
        <end position="1007"/>
    </location>
</feature>
<feature type="region of interest" description="Disordered" evidence="1">
    <location>
        <begin position="387"/>
        <end position="553"/>
    </location>
</feature>
<dbReference type="Proteomes" id="UP000799421">
    <property type="component" value="Unassembled WGS sequence"/>
</dbReference>
<feature type="compositionally biased region" description="Polar residues" evidence="1">
    <location>
        <begin position="334"/>
        <end position="365"/>
    </location>
</feature>
<feature type="compositionally biased region" description="Basic and acidic residues" evidence="1">
    <location>
        <begin position="1394"/>
        <end position="1429"/>
    </location>
</feature>
<feature type="compositionally biased region" description="Polar residues" evidence="1">
    <location>
        <begin position="440"/>
        <end position="456"/>
    </location>
</feature>
<feature type="compositionally biased region" description="Low complexity" evidence="1">
    <location>
        <begin position="430"/>
        <end position="439"/>
    </location>
</feature>
<dbReference type="OrthoDB" id="2590867at2759"/>
<feature type="compositionally biased region" description="Polar residues" evidence="1">
    <location>
        <begin position="1165"/>
        <end position="1204"/>
    </location>
</feature>
<feature type="region of interest" description="Disordered" evidence="1">
    <location>
        <begin position="1255"/>
        <end position="1371"/>
    </location>
</feature>
<feature type="compositionally biased region" description="Low complexity" evidence="1">
    <location>
        <begin position="848"/>
        <end position="862"/>
    </location>
</feature>
<feature type="compositionally biased region" description="Polar residues" evidence="1">
    <location>
        <begin position="681"/>
        <end position="693"/>
    </location>
</feature>
<feature type="compositionally biased region" description="Low complexity" evidence="1">
    <location>
        <begin position="770"/>
        <end position="781"/>
    </location>
</feature>
<feature type="region of interest" description="Disordered" evidence="1">
    <location>
        <begin position="765"/>
        <end position="923"/>
    </location>
</feature>
<feature type="compositionally biased region" description="Basic and acidic residues" evidence="1">
    <location>
        <begin position="1295"/>
        <end position="1307"/>
    </location>
</feature>
<feature type="compositionally biased region" description="Polar residues" evidence="1">
    <location>
        <begin position="67"/>
        <end position="118"/>
    </location>
</feature>
<feature type="compositionally biased region" description="Polar residues" evidence="1">
    <location>
        <begin position="947"/>
        <end position="956"/>
    </location>
</feature>
<feature type="compositionally biased region" description="Polar residues" evidence="1">
    <location>
        <begin position="877"/>
        <end position="903"/>
    </location>
</feature>
<feature type="compositionally biased region" description="Basic and acidic residues" evidence="1">
    <location>
        <begin position="1211"/>
        <end position="1221"/>
    </location>
</feature>
<evidence type="ECO:0000313" key="2">
    <source>
        <dbReference type="EMBL" id="KAF2860192.1"/>
    </source>
</evidence>
<feature type="compositionally biased region" description="Low complexity" evidence="1">
    <location>
        <begin position="311"/>
        <end position="333"/>
    </location>
</feature>
<dbReference type="EMBL" id="MU005984">
    <property type="protein sequence ID" value="KAF2860192.1"/>
    <property type="molecule type" value="Genomic_DNA"/>
</dbReference>
<dbReference type="PANTHER" id="PTHR39606">
    <property type="entry name" value="SURFACE PROTEIN, PUTATIVE-RELATED"/>
    <property type="match status" value="1"/>
</dbReference>
<feature type="compositionally biased region" description="Basic and acidic residues" evidence="1">
    <location>
        <begin position="621"/>
        <end position="631"/>
    </location>
</feature>
<feature type="compositionally biased region" description="Polar residues" evidence="1">
    <location>
        <begin position="830"/>
        <end position="843"/>
    </location>
</feature>
<feature type="compositionally biased region" description="Low complexity" evidence="1">
    <location>
        <begin position="457"/>
        <end position="467"/>
    </location>
</feature>
<sequence>MEKIKQVLRGSGHSEDPASEAARRAGTTEADKVTPGSHLQSGTVSGNQPSSLQGRAEQLMNPGGESQGYNTASHGAVTGFSSPGDNSASRGTVLGNTSAGGLTGQSLPDRTLQSSQARGQGYEGGQYGTNTSNAPTGSTYADRSNPLASGDSGRLPGQSSLGRGTGLAAANTSILDHGTSSGREHGLTQASGNDRAYGTGLSSTGSSPYGQTGNTSGVMGQNPETSRTGVGSGTSALTPGYIHQTSGPHPTDAGNLLDPHIPGGFPADPETPAAVQSQSQSYMSSGQGSTGMSQTSQLGRDVGVAGGAPYGTSSAGVSGTTSSGYPTSSSDRSYGTTAPDSSIPTSSAQYGSSTHPTAATQQGTGSHLGRDAALAAGAGAGVAGLAGHQYGQQHGSSYPSTTQPSQYGAQSTTGPHSSDLLNKLDPRVNSSTSQSRSSQYPQAHNTPPTSMGSSDNTGPGYPTTGSTGAAGVGSGYPTATSTTGSTGVGSGYPTSSSTGSVGPGTHGSSGYPSTSGDRNYGTTGTGMSSSSHPPSAHHDTSAPYSTTSGDRSHLGRDAALATGAGAVGLGGYEASKHHGQGVDPSRSSGTQHDNAYPSSQGTQYGTPSTTGPHRSNVLNKLDPRADSEAHKSGTTQYTQGRQQGQASGLQSVSERGVDPYSARGQQTVADSSLNAPVGHTGHSQTNRDQTEVSNPYEEPVDIRGPPSGSVAGIGNTSVHDPTHSMRSSDTSGQHHYGRDAALAGGSGLAGAGAYALGKGGNSLHAAGADSSYGGRSSETSSHVIDSNASQSTTYGQTSANSRDTQYGDGSKTGSHQSSLLDKLDPRVDSKASQATRTDQSSHSLGRDAGIAGASAAGAAGIGTHEASRHHESAAQPHHSTGQQYDRSSGTTSGEPGSYGTSSGREGLGQHAQPSTHHYGRDAGIVGGAGAAGVAAYEAAKRHGQGVEHQTSSQQYSREPGAGSSGSNKTGTQGLSSQVQPEKQYGASGASHGVPSGSQYGTQSTTTGPHKSDILNKLDPRVDSDMSKTGAVGQSQGHNYGRDAGLAAGGVGAAGLGAHELSKHRGQGNDSLQSTGQQQFSTSYGTSHSPHSTQLSQYGSQSQAVGPHQSDKMNRVDPHADSDTSRTGATGHSQGHGYGRDAGLATGGVGAAGLGAHELSKHRGQGNDSLQSTGQQQYPSSHGTSQSPYSTQPPQYGSQSQTAGPHQSDMMNKMDPRVDSDMSRAGTGPAQGHHYGRDAGLAAGAGAAGLGAHEISKHHGQGAAGQQYDKSSMPYSSQGSQYGGTTAGPHQSDLMNKMDPRVDSDKIKTGPSQYAQTQGTEQSSGLQTGPERMQQQYGQGTGSLGSDDRTGGGVASQSQPSQHHYGRDVGLAGGATAAGIGAYETAKGHHGTTGHHTDESRAGSSEPHKLHKREDPRYEEEHGEKKEGFLHKLLHHGHKDDRHDAGTVTEPYTGLPANVEKYGTSGTGGTDGSRTMGGLHK</sequence>
<dbReference type="PANTHER" id="PTHR39606:SF1">
    <property type="entry name" value="CELL SURFACE PROTEIN"/>
    <property type="match status" value="1"/>
</dbReference>
<feature type="compositionally biased region" description="Polar residues" evidence="1">
    <location>
        <begin position="128"/>
        <end position="142"/>
    </location>
</feature>
<feature type="compositionally biased region" description="Polar residues" evidence="1">
    <location>
        <begin position="663"/>
        <end position="674"/>
    </location>
</feature>
<protein>
    <submittedName>
        <fullName evidence="2">Uncharacterized protein</fullName>
    </submittedName>
</protein>
<feature type="compositionally biased region" description="Low complexity" evidence="1">
    <location>
        <begin position="1471"/>
        <end position="1480"/>
    </location>
</feature>
<feature type="compositionally biased region" description="Low complexity" evidence="1">
    <location>
        <begin position="475"/>
        <end position="500"/>
    </location>
</feature>
<reference evidence="2" key="1">
    <citation type="journal article" date="2020" name="Stud. Mycol.">
        <title>101 Dothideomycetes genomes: a test case for predicting lifestyles and emergence of pathogens.</title>
        <authorList>
            <person name="Haridas S."/>
            <person name="Albert R."/>
            <person name="Binder M."/>
            <person name="Bloem J."/>
            <person name="Labutti K."/>
            <person name="Salamov A."/>
            <person name="Andreopoulos B."/>
            <person name="Baker S."/>
            <person name="Barry K."/>
            <person name="Bills G."/>
            <person name="Bluhm B."/>
            <person name="Cannon C."/>
            <person name="Castanera R."/>
            <person name="Culley D."/>
            <person name="Daum C."/>
            <person name="Ezra D."/>
            <person name="Gonzalez J."/>
            <person name="Henrissat B."/>
            <person name="Kuo A."/>
            <person name="Liang C."/>
            <person name="Lipzen A."/>
            <person name="Lutzoni F."/>
            <person name="Magnuson J."/>
            <person name="Mondo S."/>
            <person name="Nolan M."/>
            <person name="Ohm R."/>
            <person name="Pangilinan J."/>
            <person name="Park H.-J."/>
            <person name="Ramirez L."/>
            <person name="Alfaro M."/>
            <person name="Sun H."/>
            <person name="Tritt A."/>
            <person name="Yoshinaga Y."/>
            <person name="Zwiers L.-H."/>
            <person name="Turgeon B."/>
            <person name="Goodwin S."/>
            <person name="Spatafora J."/>
            <person name="Crous P."/>
            <person name="Grigoriev I."/>
        </authorList>
    </citation>
    <scope>NUCLEOTIDE SEQUENCE</scope>
    <source>
        <strain evidence="2">CBS 480.64</strain>
    </source>
</reference>
<feature type="compositionally biased region" description="Polar residues" evidence="1">
    <location>
        <begin position="585"/>
        <end position="618"/>
    </location>
</feature>
<feature type="region of interest" description="Disordered" evidence="1">
    <location>
        <begin position="1158"/>
        <end position="1238"/>
    </location>
</feature>
<feature type="compositionally biased region" description="Polar residues" evidence="1">
    <location>
        <begin position="390"/>
        <end position="420"/>
    </location>
</feature>
<feature type="compositionally biased region" description="Basic and acidic residues" evidence="1">
    <location>
        <begin position="1009"/>
        <end position="1025"/>
    </location>
</feature>
<organism evidence="2 3">
    <name type="scientific">Piedraia hortae CBS 480.64</name>
    <dbReference type="NCBI Taxonomy" id="1314780"/>
    <lineage>
        <taxon>Eukaryota</taxon>
        <taxon>Fungi</taxon>
        <taxon>Dikarya</taxon>
        <taxon>Ascomycota</taxon>
        <taxon>Pezizomycotina</taxon>
        <taxon>Dothideomycetes</taxon>
        <taxon>Dothideomycetidae</taxon>
        <taxon>Capnodiales</taxon>
        <taxon>Piedraiaceae</taxon>
        <taxon>Piedraia</taxon>
    </lineage>
</organism>
<feature type="region of interest" description="Disordered" evidence="1">
    <location>
        <begin position="571"/>
        <end position="739"/>
    </location>
</feature>
<proteinExistence type="predicted"/>